<dbReference type="PANTHER" id="PTHR24559">
    <property type="entry name" value="TRANSPOSON TY3-I GAG-POL POLYPROTEIN"/>
    <property type="match status" value="1"/>
</dbReference>
<dbReference type="Pfam" id="PF17919">
    <property type="entry name" value="RT_RNaseH_2"/>
    <property type="match status" value="1"/>
</dbReference>
<dbReference type="EMBL" id="BKCJ010003402">
    <property type="protein sequence ID" value="GEU54871.1"/>
    <property type="molecule type" value="Genomic_DNA"/>
</dbReference>
<dbReference type="InterPro" id="IPR053134">
    <property type="entry name" value="RNA-dir_DNA_polymerase"/>
</dbReference>
<evidence type="ECO:0000259" key="1">
    <source>
        <dbReference type="Pfam" id="PF17919"/>
    </source>
</evidence>
<dbReference type="Gene3D" id="3.10.10.10">
    <property type="entry name" value="HIV Type 1 Reverse Transcriptase, subunit A, domain 1"/>
    <property type="match status" value="1"/>
</dbReference>
<gene>
    <name evidence="2" type="ORF">Tci_026849</name>
</gene>
<proteinExistence type="predicted"/>
<feature type="domain" description="Reverse transcriptase/retrotransposon-derived protein RNase H-like" evidence="1">
    <location>
        <begin position="124"/>
        <end position="177"/>
    </location>
</feature>
<dbReference type="AlphaFoldDB" id="A0A6L2KYV7"/>
<dbReference type="PANTHER" id="PTHR24559:SF427">
    <property type="entry name" value="RNA-DIRECTED DNA POLYMERASE"/>
    <property type="match status" value="1"/>
</dbReference>
<dbReference type="InterPro" id="IPR041577">
    <property type="entry name" value="RT_RNaseH_2"/>
</dbReference>
<organism evidence="2">
    <name type="scientific">Tanacetum cinerariifolium</name>
    <name type="common">Dalmatian daisy</name>
    <name type="synonym">Chrysanthemum cinerariifolium</name>
    <dbReference type="NCBI Taxonomy" id="118510"/>
    <lineage>
        <taxon>Eukaryota</taxon>
        <taxon>Viridiplantae</taxon>
        <taxon>Streptophyta</taxon>
        <taxon>Embryophyta</taxon>
        <taxon>Tracheophyta</taxon>
        <taxon>Spermatophyta</taxon>
        <taxon>Magnoliopsida</taxon>
        <taxon>eudicotyledons</taxon>
        <taxon>Gunneridae</taxon>
        <taxon>Pentapetalae</taxon>
        <taxon>asterids</taxon>
        <taxon>campanulids</taxon>
        <taxon>Asterales</taxon>
        <taxon>Asteraceae</taxon>
        <taxon>Asteroideae</taxon>
        <taxon>Anthemideae</taxon>
        <taxon>Anthemidinae</taxon>
        <taxon>Tanacetum</taxon>
    </lineage>
</organism>
<dbReference type="InterPro" id="IPR043128">
    <property type="entry name" value="Rev_trsase/Diguanyl_cyclase"/>
</dbReference>
<comment type="caution">
    <text evidence="2">The sequence shown here is derived from an EMBL/GenBank/DDBJ whole genome shotgun (WGS) entry which is preliminary data.</text>
</comment>
<evidence type="ECO:0000313" key="2">
    <source>
        <dbReference type="EMBL" id="GEU54871.1"/>
    </source>
</evidence>
<protein>
    <submittedName>
        <fullName evidence="2">Retrotransposon protein, putative, Ty3-gypsy subclass</fullName>
    </submittedName>
</protein>
<dbReference type="InterPro" id="IPR043502">
    <property type="entry name" value="DNA/RNA_pol_sf"/>
</dbReference>
<sequence>MKNRYPLPRINDLFDQLQGSNVYSKIDLRSVSHQLRVREEDIPKIAFKTRYGHYEFQAMSFEHEEHLKLILELLKKEELFAKFSKCEIWIPKVQFLGYVIDSKGFSKTAKSMTKLTQKKVKFDWGDKQEAAFRLLKEKLCSAPILALPEGAENFIVYRDASQKGLGVVLMQNEKVKAEHQKPSGLLVQPKISQWKWDNITVDFITKLPRTSSGYDTIWIYVIILEVISEGIRYSIGYEYCLPSADRWTNYHTSIKAAPFEVLYGHKCCSPICWAEKSYVDVRCKPLKFQVRDNVMLKVSLWKGVIRFGKRGKLNPSLKKCLSDDLLTVLLDEIHIGDQLYFVEELG</sequence>
<dbReference type="SUPFAM" id="SSF56672">
    <property type="entry name" value="DNA/RNA polymerases"/>
    <property type="match status" value="1"/>
</dbReference>
<accession>A0A6L2KYV7</accession>
<dbReference type="Gene3D" id="3.30.70.270">
    <property type="match status" value="2"/>
</dbReference>
<reference evidence="2" key="1">
    <citation type="journal article" date="2019" name="Sci. Rep.">
        <title>Draft genome of Tanacetum cinerariifolium, the natural source of mosquito coil.</title>
        <authorList>
            <person name="Yamashiro T."/>
            <person name="Shiraishi A."/>
            <person name="Satake H."/>
            <person name="Nakayama K."/>
        </authorList>
    </citation>
    <scope>NUCLEOTIDE SEQUENCE</scope>
</reference>
<name>A0A6L2KYV7_TANCI</name>